<feature type="transmembrane region" description="Helical" evidence="5">
    <location>
        <begin position="46"/>
        <end position="66"/>
    </location>
</feature>
<accession>A0A0W8ENK2</accession>
<gene>
    <name evidence="6" type="ORF">ASZ90_016598</name>
</gene>
<proteinExistence type="predicted"/>
<keyword evidence="2 5" id="KW-0812">Transmembrane</keyword>
<evidence type="ECO:0008006" key="7">
    <source>
        <dbReference type="Google" id="ProtNLM"/>
    </source>
</evidence>
<dbReference type="PANTHER" id="PTHR43701">
    <property type="entry name" value="MEMBRANE TRANSPORTER PROTEIN MJ0441-RELATED"/>
    <property type="match status" value="1"/>
</dbReference>
<comment type="subcellular location">
    <subcellularLocation>
        <location evidence="1">Membrane</location>
        <topology evidence="1">Multi-pass membrane protein</topology>
    </subcellularLocation>
</comment>
<feature type="transmembrane region" description="Helical" evidence="5">
    <location>
        <begin position="78"/>
        <end position="98"/>
    </location>
</feature>
<evidence type="ECO:0000313" key="6">
    <source>
        <dbReference type="EMBL" id="KUG10003.1"/>
    </source>
</evidence>
<keyword evidence="3 5" id="KW-1133">Transmembrane helix</keyword>
<organism evidence="6">
    <name type="scientific">hydrocarbon metagenome</name>
    <dbReference type="NCBI Taxonomy" id="938273"/>
    <lineage>
        <taxon>unclassified sequences</taxon>
        <taxon>metagenomes</taxon>
        <taxon>ecological metagenomes</taxon>
    </lineage>
</organism>
<evidence type="ECO:0000256" key="1">
    <source>
        <dbReference type="ARBA" id="ARBA00004141"/>
    </source>
</evidence>
<protein>
    <recommendedName>
        <fullName evidence="7">Membrane transporter protein</fullName>
    </recommendedName>
</protein>
<dbReference type="GO" id="GO:0016020">
    <property type="term" value="C:membrane"/>
    <property type="evidence" value="ECO:0007669"/>
    <property type="project" value="UniProtKB-SubCell"/>
</dbReference>
<evidence type="ECO:0000256" key="3">
    <source>
        <dbReference type="ARBA" id="ARBA00022989"/>
    </source>
</evidence>
<evidence type="ECO:0000256" key="5">
    <source>
        <dbReference type="SAM" id="Phobius"/>
    </source>
</evidence>
<feature type="transmembrane region" description="Helical" evidence="5">
    <location>
        <begin position="189"/>
        <end position="214"/>
    </location>
</feature>
<dbReference type="InterPro" id="IPR002781">
    <property type="entry name" value="TM_pro_TauE-like"/>
</dbReference>
<feature type="transmembrane region" description="Helical" evidence="5">
    <location>
        <begin position="247"/>
        <end position="268"/>
    </location>
</feature>
<name>A0A0W8ENK2_9ZZZZ</name>
<feature type="transmembrane region" description="Helical" evidence="5">
    <location>
        <begin position="104"/>
        <end position="130"/>
    </location>
</feature>
<evidence type="ECO:0000256" key="2">
    <source>
        <dbReference type="ARBA" id="ARBA00022692"/>
    </source>
</evidence>
<reference evidence="6" key="1">
    <citation type="journal article" date="2015" name="Proc. Natl. Acad. Sci. U.S.A.">
        <title>Networks of energetic and metabolic interactions define dynamics in microbial communities.</title>
        <authorList>
            <person name="Embree M."/>
            <person name="Liu J.K."/>
            <person name="Al-Bassam M.M."/>
            <person name="Zengler K."/>
        </authorList>
    </citation>
    <scope>NUCLEOTIDE SEQUENCE</scope>
</reference>
<dbReference type="Pfam" id="PF01925">
    <property type="entry name" value="TauE"/>
    <property type="match status" value="1"/>
</dbReference>
<dbReference type="InterPro" id="IPR051598">
    <property type="entry name" value="TSUP/Inactive_protease-like"/>
</dbReference>
<dbReference type="AlphaFoldDB" id="A0A0W8ENK2"/>
<evidence type="ECO:0000256" key="4">
    <source>
        <dbReference type="ARBA" id="ARBA00023136"/>
    </source>
</evidence>
<sequence length="269" mass="27499">MIPLYLVIMAFSLAFLTAIVAAMTGVGGGFLYVPLLTIVFGLDPTIAVGTSLVVIIFTTLSASVSYLKQGRVFFQSALWLIVPSVGGAIVGAALTALIPGAMVGALFAGIVGILAVKLLCPALPLGLLIERGPWREEVCNDRFCLRVRNRIYYLHYMVWGTCAGLASGLIGIGGGVINVPALVAAGMPVHFATATSTLVVLCTSAAGGGIHAALGQIDPSYALIFSAGAVIGGVVGAELAPRAPADILRKGTGLLYGAIAIAMVIHILP</sequence>
<dbReference type="PANTHER" id="PTHR43701:SF2">
    <property type="entry name" value="MEMBRANE TRANSPORTER PROTEIN YJNA-RELATED"/>
    <property type="match status" value="1"/>
</dbReference>
<feature type="transmembrane region" description="Helical" evidence="5">
    <location>
        <begin position="151"/>
        <end position="177"/>
    </location>
</feature>
<feature type="transmembrane region" description="Helical" evidence="5">
    <location>
        <begin position="221"/>
        <end position="241"/>
    </location>
</feature>
<keyword evidence="4 5" id="KW-0472">Membrane</keyword>
<comment type="caution">
    <text evidence="6">The sequence shown here is derived from an EMBL/GenBank/DDBJ whole genome shotgun (WGS) entry which is preliminary data.</text>
</comment>
<dbReference type="EMBL" id="LNQE01001748">
    <property type="protein sequence ID" value="KUG10003.1"/>
    <property type="molecule type" value="Genomic_DNA"/>
</dbReference>